<gene>
    <name evidence="1" type="ORF">AVEN_92583_1</name>
</gene>
<keyword evidence="2" id="KW-1185">Reference proteome</keyword>
<protein>
    <submittedName>
        <fullName evidence="1">Uncharacterized protein</fullName>
    </submittedName>
</protein>
<dbReference type="GO" id="GO:0003676">
    <property type="term" value="F:nucleic acid binding"/>
    <property type="evidence" value="ECO:0007669"/>
    <property type="project" value="InterPro"/>
</dbReference>
<accession>A0A4Y2AJI5</accession>
<reference evidence="1 2" key="1">
    <citation type="journal article" date="2019" name="Sci. Rep.">
        <title>Orb-weaving spider Araneus ventricosus genome elucidates the spidroin gene catalogue.</title>
        <authorList>
            <person name="Kono N."/>
            <person name="Nakamura H."/>
            <person name="Ohtoshi R."/>
            <person name="Moran D.A.P."/>
            <person name="Shinohara A."/>
            <person name="Yoshida Y."/>
            <person name="Fujiwara M."/>
            <person name="Mori M."/>
            <person name="Tomita M."/>
            <person name="Arakawa K."/>
        </authorList>
    </citation>
    <scope>NUCLEOTIDE SEQUENCE [LARGE SCALE GENOMIC DNA]</scope>
</reference>
<dbReference type="AlphaFoldDB" id="A0A4Y2AJI5"/>
<proteinExistence type="predicted"/>
<dbReference type="Proteomes" id="UP000499080">
    <property type="component" value="Unassembled WGS sequence"/>
</dbReference>
<organism evidence="1 2">
    <name type="scientific">Araneus ventricosus</name>
    <name type="common">Orbweaver spider</name>
    <name type="synonym">Epeira ventricosa</name>
    <dbReference type="NCBI Taxonomy" id="182803"/>
    <lineage>
        <taxon>Eukaryota</taxon>
        <taxon>Metazoa</taxon>
        <taxon>Ecdysozoa</taxon>
        <taxon>Arthropoda</taxon>
        <taxon>Chelicerata</taxon>
        <taxon>Arachnida</taxon>
        <taxon>Araneae</taxon>
        <taxon>Araneomorphae</taxon>
        <taxon>Entelegynae</taxon>
        <taxon>Araneoidea</taxon>
        <taxon>Araneidae</taxon>
        <taxon>Araneus</taxon>
    </lineage>
</organism>
<name>A0A4Y2AJI5_ARAVE</name>
<evidence type="ECO:0000313" key="2">
    <source>
        <dbReference type="Proteomes" id="UP000499080"/>
    </source>
</evidence>
<sequence>MTGGSVMAWRPFTYDGLYDLQRISGRMGSVQYQAMLYDHLIPFRPLLGGAHLIFQQDNAFSIHLNPPMNGFKKKKLIFCHGQVETQT</sequence>
<dbReference type="Gene3D" id="3.30.420.10">
    <property type="entry name" value="Ribonuclease H-like superfamily/Ribonuclease H"/>
    <property type="match status" value="1"/>
</dbReference>
<dbReference type="InterPro" id="IPR036397">
    <property type="entry name" value="RNaseH_sf"/>
</dbReference>
<comment type="caution">
    <text evidence="1">The sequence shown here is derived from an EMBL/GenBank/DDBJ whole genome shotgun (WGS) entry which is preliminary data.</text>
</comment>
<evidence type="ECO:0000313" key="1">
    <source>
        <dbReference type="EMBL" id="GBL79396.1"/>
    </source>
</evidence>
<dbReference type="EMBL" id="BGPR01000018">
    <property type="protein sequence ID" value="GBL79396.1"/>
    <property type="molecule type" value="Genomic_DNA"/>
</dbReference>